<comment type="caution">
    <text evidence="1">The sequence shown here is derived from an EMBL/GenBank/DDBJ whole genome shotgun (WGS) entry which is preliminary data.</text>
</comment>
<dbReference type="Proteomes" id="UP001055811">
    <property type="component" value="Linkage Group LG09"/>
</dbReference>
<evidence type="ECO:0000313" key="1">
    <source>
        <dbReference type="EMBL" id="KAI3690693.1"/>
    </source>
</evidence>
<protein>
    <submittedName>
        <fullName evidence="1">Uncharacterized protein</fullName>
    </submittedName>
</protein>
<reference evidence="2" key="1">
    <citation type="journal article" date="2022" name="Mol. Ecol. Resour.">
        <title>The genomes of chicory, endive, great burdock and yacon provide insights into Asteraceae palaeo-polyploidization history and plant inulin production.</title>
        <authorList>
            <person name="Fan W."/>
            <person name="Wang S."/>
            <person name="Wang H."/>
            <person name="Wang A."/>
            <person name="Jiang F."/>
            <person name="Liu H."/>
            <person name="Zhao H."/>
            <person name="Xu D."/>
            <person name="Zhang Y."/>
        </authorList>
    </citation>
    <scope>NUCLEOTIDE SEQUENCE [LARGE SCALE GENOMIC DNA]</scope>
    <source>
        <strain evidence="2">cv. Punajuju</strain>
    </source>
</reference>
<sequence>MGKREMQICYRCRIDGKTRNADLIWYGIRIVGACRSVVSIVGPLCRPEVRKTRSVGGGGWVRVQRSRREERAGRRSEIGEDKRESSGEKVDRRRREKRVAGRRSEKRRERAAGSLEAGGPEKEGGQEQVAFDRGGREQAAIMIICRLYLRKHMCCLWEQVAFDRGREQLAFEFID</sequence>
<accession>A0ACB8Z009</accession>
<keyword evidence="2" id="KW-1185">Reference proteome</keyword>
<name>A0ACB8Z009_CICIN</name>
<evidence type="ECO:0000313" key="2">
    <source>
        <dbReference type="Proteomes" id="UP001055811"/>
    </source>
</evidence>
<dbReference type="EMBL" id="CM042017">
    <property type="protein sequence ID" value="KAI3690693.1"/>
    <property type="molecule type" value="Genomic_DNA"/>
</dbReference>
<gene>
    <name evidence="1" type="ORF">L2E82_48897</name>
</gene>
<proteinExistence type="predicted"/>
<organism evidence="1 2">
    <name type="scientific">Cichorium intybus</name>
    <name type="common">Chicory</name>
    <dbReference type="NCBI Taxonomy" id="13427"/>
    <lineage>
        <taxon>Eukaryota</taxon>
        <taxon>Viridiplantae</taxon>
        <taxon>Streptophyta</taxon>
        <taxon>Embryophyta</taxon>
        <taxon>Tracheophyta</taxon>
        <taxon>Spermatophyta</taxon>
        <taxon>Magnoliopsida</taxon>
        <taxon>eudicotyledons</taxon>
        <taxon>Gunneridae</taxon>
        <taxon>Pentapetalae</taxon>
        <taxon>asterids</taxon>
        <taxon>campanulids</taxon>
        <taxon>Asterales</taxon>
        <taxon>Asteraceae</taxon>
        <taxon>Cichorioideae</taxon>
        <taxon>Cichorieae</taxon>
        <taxon>Cichoriinae</taxon>
        <taxon>Cichorium</taxon>
    </lineage>
</organism>
<reference evidence="1 2" key="2">
    <citation type="journal article" date="2022" name="Mol. Ecol. Resour.">
        <title>The genomes of chicory, endive, great burdock and yacon provide insights into Asteraceae paleo-polyploidization history and plant inulin production.</title>
        <authorList>
            <person name="Fan W."/>
            <person name="Wang S."/>
            <person name="Wang H."/>
            <person name="Wang A."/>
            <person name="Jiang F."/>
            <person name="Liu H."/>
            <person name="Zhao H."/>
            <person name="Xu D."/>
            <person name="Zhang Y."/>
        </authorList>
    </citation>
    <scope>NUCLEOTIDE SEQUENCE [LARGE SCALE GENOMIC DNA]</scope>
    <source>
        <strain evidence="2">cv. Punajuju</strain>
        <tissue evidence="1">Leaves</tissue>
    </source>
</reference>